<gene>
    <name evidence="3" type="ORF">RIF29_30678</name>
</gene>
<evidence type="ECO:0000313" key="3">
    <source>
        <dbReference type="EMBL" id="KAK7257012.1"/>
    </source>
</evidence>
<keyword evidence="4" id="KW-1185">Reference proteome</keyword>
<dbReference type="EMBL" id="JAYWIO010000006">
    <property type="protein sequence ID" value="KAK7257012.1"/>
    <property type="molecule type" value="Genomic_DNA"/>
</dbReference>
<feature type="region of interest" description="Disordered" evidence="1">
    <location>
        <begin position="91"/>
        <end position="111"/>
    </location>
</feature>
<evidence type="ECO:0000313" key="4">
    <source>
        <dbReference type="Proteomes" id="UP001372338"/>
    </source>
</evidence>
<feature type="compositionally biased region" description="Low complexity" evidence="1">
    <location>
        <begin position="18"/>
        <end position="40"/>
    </location>
</feature>
<protein>
    <submittedName>
        <fullName evidence="3">Uncharacterized protein</fullName>
    </submittedName>
</protein>
<dbReference type="Proteomes" id="UP001372338">
    <property type="component" value="Unassembled WGS sequence"/>
</dbReference>
<feature type="compositionally biased region" description="Low complexity" evidence="1">
    <location>
        <begin position="92"/>
        <end position="111"/>
    </location>
</feature>
<dbReference type="AlphaFoldDB" id="A0AAN9EGF6"/>
<organism evidence="3 4">
    <name type="scientific">Crotalaria pallida</name>
    <name type="common">Smooth rattlebox</name>
    <name type="synonym">Crotalaria striata</name>
    <dbReference type="NCBI Taxonomy" id="3830"/>
    <lineage>
        <taxon>Eukaryota</taxon>
        <taxon>Viridiplantae</taxon>
        <taxon>Streptophyta</taxon>
        <taxon>Embryophyta</taxon>
        <taxon>Tracheophyta</taxon>
        <taxon>Spermatophyta</taxon>
        <taxon>Magnoliopsida</taxon>
        <taxon>eudicotyledons</taxon>
        <taxon>Gunneridae</taxon>
        <taxon>Pentapetalae</taxon>
        <taxon>rosids</taxon>
        <taxon>fabids</taxon>
        <taxon>Fabales</taxon>
        <taxon>Fabaceae</taxon>
        <taxon>Papilionoideae</taxon>
        <taxon>50 kb inversion clade</taxon>
        <taxon>genistoids sensu lato</taxon>
        <taxon>core genistoids</taxon>
        <taxon>Crotalarieae</taxon>
        <taxon>Crotalaria</taxon>
    </lineage>
</organism>
<keyword evidence="2" id="KW-0732">Signal</keyword>
<feature type="signal peptide" evidence="2">
    <location>
        <begin position="1"/>
        <end position="15"/>
    </location>
</feature>
<evidence type="ECO:0000256" key="2">
    <source>
        <dbReference type="SAM" id="SignalP"/>
    </source>
</evidence>
<comment type="caution">
    <text evidence="3">The sequence shown here is derived from an EMBL/GenBank/DDBJ whole genome shotgun (WGS) entry which is preliminary data.</text>
</comment>
<evidence type="ECO:0000256" key="1">
    <source>
        <dbReference type="SAM" id="MobiDB-lite"/>
    </source>
</evidence>
<proteinExistence type="predicted"/>
<name>A0AAN9EGF6_CROPI</name>
<reference evidence="3 4" key="1">
    <citation type="submission" date="2024-01" db="EMBL/GenBank/DDBJ databases">
        <title>The genomes of 5 underutilized Papilionoideae crops provide insights into root nodulation and disease resistanc.</title>
        <authorList>
            <person name="Yuan L."/>
        </authorList>
    </citation>
    <scope>NUCLEOTIDE SEQUENCE [LARGE SCALE GENOMIC DNA]</scope>
    <source>
        <strain evidence="3">ZHUSHIDOU_FW_LH</strain>
        <tissue evidence="3">Leaf</tissue>
    </source>
</reference>
<accession>A0AAN9EGF6</accession>
<feature type="region of interest" description="Disordered" evidence="1">
    <location>
        <begin position="18"/>
        <end position="47"/>
    </location>
</feature>
<feature type="chain" id="PRO_5042948711" evidence="2">
    <location>
        <begin position="16"/>
        <end position="111"/>
    </location>
</feature>
<sequence>MDLSLLLGFSALAAAVSPPLVNSSPSPSPSPAHSRSHSSPIAIVTSTRRPQLHSRLVGRLKSIFISVKVGSLPPLSATNPNYFSSSIRRHSLPPLSSSTLSPLSKALSGKY</sequence>